<accession>A0A4Y2HQW2</accession>
<evidence type="ECO:0000313" key="1">
    <source>
        <dbReference type="EMBL" id="GBM67796.1"/>
    </source>
</evidence>
<sequence length="94" mass="11090">MSQVTTKHSLCPYYIKRFNLRNCNCRCGEDADDGILHYLFWCPLLSNHRTLLRPGLSIPQVLQDKRKVQEAKTILNVLFLHHQDIFEYDQDDPT</sequence>
<proteinExistence type="predicted"/>
<protein>
    <submittedName>
        <fullName evidence="1">Uncharacterized protein</fullName>
    </submittedName>
</protein>
<evidence type="ECO:0000313" key="2">
    <source>
        <dbReference type="Proteomes" id="UP000499080"/>
    </source>
</evidence>
<dbReference type="AlphaFoldDB" id="A0A4Y2HQW2"/>
<gene>
    <name evidence="1" type="ORF">AVEN_216245_1</name>
</gene>
<reference evidence="1 2" key="1">
    <citation type="journal article" date="2019" name="Sci. Rep.">
        <title>Orb-weaving spider Araneus ventricosus genome elucidates the spidroin gene catalogue.</title>
        <authorList>
            <person name="Kono N."/>
            <person name="Nakamura H."/>
            <person name="Ohtoshi R."/>
            <person name="Moran D.A.P."/>
            <person name="Shinohara A."/>
            <person name="Yoshida Y."/>
            <person name="Fujiwara M."/>
            <person name="Mori M."/>
            <person name="Tomita M."/>
            <person name="Arakawa K."/>
        </authorList>
    </citation>
    <scope>NUCLEOTIDE SEQUENCE [LARGE SCALE GENOMIC DNA]</scope>
</reference>
<comment type="caution">
    <text evidence="1">The sequence shown here is derived from an EMBL/GenBank/DDBJ whole genome shotgun (WGS) entry which is preliminary data.</text>
</comment>
<organism evidence="1 2">
    <name type="scientific">Araneus ventricosus</name>
    <name type="common">Orbweaver spider</name>
    <name type="synonym">Epeira ventricosa</name>
    <dbReference type="NCBI Taxonomy" id="182803"/>
    <lineage>
        <taxon>Eukaryota</taxon>
        <taxon>Metazoa</taxon>
        <taxon>Ecdysozoa</taxon>
        <taxon>Arthropoda</taxon>
        <taxon>Chelicerata</taxon>
        <taxon>Arachnida</taxon>
        <taxon>Araneae</taxon>
        <taxon>Araneomorphae</taxon>
        <taxon>Entelegynae</taxon>
        <taxon>Araneoidea</taxon>
        <taxon>Araneidae</taxon>
        <taxon>Araneus</taxon>
    </lineage>
</organism>
<keyword evidence="2" id="KW-1185">Reference proteome</keyword>
<name>A0A4Y2HQW2_ARAVE</name>
<dbReference type="Proteomes" id="UP000499080">
    <property type="component" value="Unassembled WGS sequence"/>
</dbReference>
<dbReference type="EMBL" id="BGPR01002103">
    <property type="protein sequence ID" value="GBM67796.1"/>
    <property type="molecule type" value="Genomic_DNA"/>
</dbReference>